<reference evidence="7" key="1">
    <citation type="submission" date="2019-04" db="EMBL/GenBank/DDBJ databases">
        <title>Whole genome sequencing of cave bacteria.</title>
        <authorList>
            <person name="Gan H.M."/>
            <person name="Barton H."/>
            <person name="Savka M.A."/>
        </authorList>
    </citation>
    <scope>NUCLEOTIDE SEQUENCE [LARGE SCALE GENOMIC DNA]</scope>
    <source>
        <strain evidence="7">LC387</strain>
    </source>
</reference>
<feature type="compositionally biased region" description="Basic and acidic residues" evidence="5">
    <location>
        <begin position="41"/>
        <end position="50"/>
    </location>
</feature>
<evidence type="ECO:0000256" key="1">
    <source>
        <dbReference type="ARBA" id="ARBA00023015"/>
    </source>
</evidence>
<evidence type="ECO:0000256" key="5">
    <source>
        <dbReference type="SAM" id="MobiDB-lite"/>
    </source>
</evidence>
<dbReference type="PANTHER" id="PTHR30055:SF220">
    <property type="entry name" value="TETR-FAMILY REGULATORY PROTEIN"/>
    <property type="match status" value="1"/>
</dbReference>
<keyword evidence="2 4" id="KW-0238">DNA-binding</keyword>
<name>A0A4U6BUG2_9BRAD</name>
<dbReference type="RefSeq" id="WP_046827022.1">
    <property type="nucleotide sequence ID" value="NZ_LBIA02000001.1"/>
</dbReference>
<dbReference type="InterPro" id="IPR001647">
    <property type="entry name" value="HTH_TetR"/>
</dbReference>
<dbReference type="EMBL" id="LBIA02000001">
    <property type="protein sequence ID" value="TKT72504.1"/>
    <property type="molecule type" value="Genomic_DNA"/>
</dbReference>
<feature type="compositionally biased region" description="Basic residues" evidence="5">
    <location>
        <begin position="18"/>
        <end position="29"/>
    </location>
</feature>
<dbReference type="AlphaFoldDB" id="A0A4U6BUG2"/>
<dbReference type="InterPro" id="IPR009057">
    <property type="entry name" value="Homeodomain-like_sf"/>
</dbReference>
<proteinExistence type="predicted"/>
<feature type="DNA-binding region" description="H-T-H motif" evidence="4">
    <location>
        <begin position="75"/>
        <end position="94"/>
    </location>
</feature>
<dbReference type="Pfam" id="PF13305">
    <property type="entry name" value="TetR_C_33"/>
    <property type="match status" value="1"/>
</dbReference>
<keyword evidence="8" id="KW-1185">Reference proteome</keyword>
<dbReference type="Pfam" id="PF00440">
    <property type="entry name" value="TetR_N"/>
    <property type="match status" value="1"/>
</dbReference>
<keyword evidence="3" id="KW-0804">Transcription</keyword>
<dbReference type="InterPro" id="IPR036271">
    <property type="entry name" value="Tet_transcr_reg_TetR-rel_C_sf"/>
</dbReference>
<sequence>MGARNATGREKLPGTATARKKTLPKRLSAKKISPSAAKSVHKPDRDQPYHHGDLHEALLQAAKRVAERDGFNGLTLRAVAREAGVSHAAPAHHFGDVTGLLSELAAIGFQQFSAALGAATCAAASTEAAELGRANAYVAFACDNPCMFQLMFRAERLDHSRPVLQEASKAAFTNLASIVGARRHEEIALDHLTLPQAADVARIWSLVHGFAMLYLDGRLQYILDAAPGITEEMLLAAMLKSH</sequence>
<evidence type="ECO:0000313" key="8">
    <source>
        <dbReference type="Proteomes" id="UP000034832"/>
    </source>
</evidence>
<dbReference type="GO" id="GO:0003700">
    <property type="term" value="F:DNA-binding transcription factor activity"/>
    <property type="evidence" value="ECO:0007669"/>
    <property type="project" value="TreeGrafter"/>
</dbReference>
<evidence type="ECO:0000256" key="3">
    <source>
        <dbReference type="ARBA" id="ARBA00023163"/>
    </source>
</evidence>
<accession>A0A4U6BUG2</accession>
<dbReference type="Gene3D" id="1.10.357.10">
    <property type="entry name" value="Tetracycline Repressor, domain 2"/>
    <property type="match status" value="1"/>
</dbReference>
<gene>
    <name evidence="7" type="ORF">YH63_014275</name>
</gene>
<dbReference type="OrthoDB" id="7056813at2"/>
<dbReference type="InterPro" id="IPR050109">
    <property type="entry name" value="HTH-type_TetR-like_transc_reg"/>
</dbReference>
<dbReference type="SUPFAM" id="SSF48498">
    <property type="entry name" value="Tetracyclin repressor-like, C-terminal domain"/>
    <property type="match status" value="1"/>
</dbReference>
<dbReference type="Proteomes" id="UP000034832">
    <property type="component" value="Unassembled WGS sequence"/>
</dbReference>
<keyword evidence="1" id="KW-0805">Transcription regulation</keyword>
<protein>
    <submittedName>
        <fullName evidence="7">TetR/AcrR family transcriptional regulator</fullName>
    </submittedName>
</protein>
<feature type="domain" description="HTH tetR-type" evidence="6">
    <location>
        <begin position="52"/>
        <end position="112"/>
    </location>
</feature>
<dbReference type="PANTHER" id="PTHR30055">
    <property type="entry name" value="HTH-TYPE TRANSCRIPTIONAL REGULATOR RUTR"/>
    <property type="match status" value="1"/>
</dbReference>
<organism evidence="7 8">
    <name type="scientific">Afipia massiliensis</name>
    <dbReference type="NCBI Taxonomy" id="211460"/>
    <lineage>
        <taxon>Bacteria</taxon>
        <taxon>Pseudomonadati</taxon>
        <taxon>Pseudomonadota</taxon>
        <taxon>Alphaproteobacteria</taxon>
        <taxon>Hyphomicrobiales</taxon>
        <taxon>Nitrobacteraceae</taxon>
        <taxon>Afipia</taxon>
    </lineage>
</organism>
<feature type="region of interest" description="Disordered" evidence="5">
    <location>
        <begin position="1"/>
        <end position="50"/>
    </location>
</feature>
<evidence type="ECO:0000313" key="7">
    <source>
        <dbReference type="EMBL" id="TKT72504.1"/>
    </source>
</evidence>
<dbReference type="GO" id="GO:0000976">
    <property type="term" value="F:transcription cis-regulatory region binding"/>
    <property type="evidence" value="ECO:0007669"/>
    <property type="project" value="TreeGrafter"/>
</dbReference>
<evidence type="ECO:0000256" key="2">
    <source>
        <dbReference type="ARBA" id="ARBA00023125"/>
    </source>
</evidence>
<evidence type="ECO:0000259" key="6">
    <source>
        <dbReference type="PROSITE" id="PS50977"/>
    </source>
</evidence>
<comment type="caution">
    <text evidence="7">The sequence shown here is derived from an EMBL/GenBank/DDBJ whole genome shotgun (WGS) entry which is preliminary data.</text>
</comment>
<dbReference type="SUPFAM" id="SSF46689">
    <property type="entry name" value="Homeodomain-like"/>
    <property type="match status" value="1"/>
</dbReference>
<evidence type="ECO:0000256" key="4">
    <source>
        <dbReference type="PROSITE-ProRule" id="PRU00335"/>
    </source>
</evidence>
<dbReference type="PROSITE" id="PS50977">
    <property type="entry name" value="HTH_TETR_2"/>
    <property type="match status" value="1"/>
</dbReference>
<dbReference type="InterPro" id="IPR025996">
    <property type="entry name" value="MT1864/Rv1816-like_C"/>
</dbReference>